<dbReference type="Proteomes" id="UP000004725">
    <property type="component" value="Unassembled WGS sequence"/>
</dbReference>
<dbReference type="KEGG" id="pana:BBH88_05075"/>
<dbReference type="EMBL" id="AJYB01000065">
    <property type="protein sequence ID" value="EIM05548.1"/>
    <property type="molecule type" value="Genomic_DNA"/>
</dbReference>
<dbReference type="Proteomes" id="UP000092661">
    <property type="component" value="Chromosome"/>
</dbReference>
<sequence length="60" mass="6839">MSATHFNEQQKAHPVELIWMRLLRPDVMRFIPHATMGKRALTKLIGASDTGGIEHGEKRE</sequence>
<reference evidence="4" key="2">
    <citation type="submission" date="2016-07" db="EMBL/GenBank/DDBJ databases">
        <authorList>
            <person name="See-Too W.S."/>
        </authorList>
    </citation>
    <scope>NUCLEOTIDE SEQUENCE [LARGE SCALE GENOMIC DNA]</scope>
    <source>
        <strain evidence="4">DSM 14505</strain>
    </source>
</reference>
<dbReference type="EMBL" id="CP016534">
    <property type="protein sequence ID" value="ANU09712.1"/>
    <property type="molecule type" value="Genomic_DNA"/>
</dbReference>
<evidence type="ECO:0000313" key="4">
    <source>
        <dbReference type="Proteomes" id="UP000092661"/>
    </source>
</evidence>
<reference evidence="2 3" key="1">
    <citation type="journal article" date="2012" name="J. Bacteriol.">
        <title>Genome Sequence of the Antarctic Psychrophile Bacterium Planococcus antarcticus DSM 14505.</title>
        <authorList>
            <person name="Margolles A."/>
            <person name="Gueimonde M."/>
            <person name="Sanchez B."/>
        </authorList>
    </citation>
    <scope>NUCLEOTIDE SEQUENCE [LARGE SCALE GENOMIC DNA]</scope>
    <source>
        <strain evidence="2 3">DSM 14505</strain>
    </source>
</reference>
<evidence type="ECO:0000313" key="1">
    <source>
        <dbReference type="EMBL" id="ANU09712.1"/>
    </source>
</evidence>
<organism evidence="2 3">
    <name type="scientific">Planococcus antarcticus DSM 14505</name>
    <dbReference type="NCBI Taxonomy" id="1185653"/>
    <lineage>
        <taxon>Bacteria</taxon>
        <taxon>Bacillati</taxon>
        <taxon>Bacillota</taxon>
        <taxon>Bacilli</taxon>
        <taxon>Bacillales</taxon>
        <taxon>Caryophanaceae</taxon>
        <taxon>Planococcus</taxon>
    </lineage>
</organism>
<protein>
    <submittedName>
        <fullName evidence="2">Uncharacterized protein</fullName>
    </submittedName>
</protein>
<name>A0A1C7DE76_9BACL</name>
<proteinExistence type="predicted"/>
<reference evidence="1" key="3">
    <citation type="submission" date="2016-10" db="EMBL/GenBank/DDBJ databases">
        <authorList>
            <person name="See-Too W.S."/>
        </authorList>
    </citation>
    <scope>NUCLEOTIDE SEQUENCE</scope>
    <source>
        <strain evidence="1">DSM 14505</strain>
    </source>
</reference>
<dbReference type="AlphaFoldDB" id="A0A1C7DE76"/>
<evidence type="ECO:0000313" key="2">
    <source>
        <dbReference type="EMBL" id="EIM05548.1"/>
    </source>
</evidence>
<accession>A0A1C7DE76</accession>
<gene>
    <name evidence="2" type="ORF">A1A1_15793</name>
    <name evidence="1" type="ORF">BBH88_05075</name>
</gene>
<evidence type="ECO:0000313" key="3">
    <source>
        <dbReference type="Proteomes" id="UP000004725"/>
    </source>
</evidence>
<keyword evidence="4" id="KW-1185">Reference proteome</keyword>